<feature type="domain" description="MTTase N-terminal" evidence="14">
    <location>
        <begin position="1"/>
        <end position="111"/>
    </location>
</feature>
<keyword evidence="3" id="KW-0004">4Fe-4S</keyword>
<evidence type="ECO:0000256" key="11">
    <source>
        <dbReference type="ARBA" id="ARBA00080698"/>
    </source>
</evidence>
<dbReference type="InterPro" id="IPR038135">
    <property type="entry name" value="Methylthiotransferase_N_sf"/>
</dbReference>
<dbReference type="InterPro" id="IPR020612">
    <property type="entry name" value="Methylthiotransferase_CS"/>
</dbReference>
<dbReference type="GO" id="GO:0051539">
    <property type="term" value="F:4 iron, 4 sulfur cluster binding"/>
    <property type="evidence" value="ECO:0007669"/>
    <property type="project" value="UniProtKB-KW"/>
</dbReference>
<dbReference type="GO" id="GO:0035597">
    <property type="term" value="F:tRNA-2-methylthio-N(6)-dimethylallyladenosine(37) synthase activity"/>
    <property type="evidence" value="ECO:0007669"/>
    <property type="project" value="UniProtKB-EC"/>
</dbReference>
<dbReference type="SFLD" id="SFLDS00029">
    <property type="entry name" value="Radical_SAM"/>
    <property type="match status" value="1"/>
</dbReference>
<dbReference type="Pfam" id="PF04055">
    <property type="entry name" value="Radical_SAM"/>
    <property type="match status" value="1"/>
</dbReference>
<keyword evidence="6" id="KW-0479">Metal-binding</keyword>
<gene>
    <name evidence="16" type="ORF">CEE36_01450</name>
</gene>
<evidence type="ECO:0000313" key="17">
    <source>
        <dbReference type="Proteomes" id="UP000317778"/>
    </source>
</evidence>
<dbReference type="PROSITE" id="PS01278">
    <property type="entry name" value="MTTASE_RADICAL"/>
    <property type="match status" value="1"/>
</dbReference>
<dbReference type="InterPro" id="IPR023404">
    <property type="entry name" value="rSAM_horseshoe"/>
</dbReference>
<dbReference type="EC" id="2.8.4.3" evidence="9"/>
<evidence type="ECO:0000256" key="2">
    <source>
        <dbReference type="ARBA" id="ARBA00003234"/>
    </source>
</evidence>
<evidence type="ECO:0000256" key="5">
    <source>
        <dbReference type="ARBA" id="ARBA00022691"/>
    </source>
</evidence>
<dbReference type="Gene3D" id="3.80.30.20">
    <property type="entry name" value="tm_1862 like domain"/>
    <property type="match status" value="1"/>
</dbReference>
<evidence type="ECO:0000259" key="14">
    <source>
        <dbReference type="PROSITE" id="PS51449"/>
    </source>
</evidence>
<keyword evidence="5" id="KW-0949">S-adenosyl-L-methionine</keyword>
<protein>
    <recommendedName>
        <fullName evidence="10">tRNA-2-methylthio-N(6)-dimethylallyladenosine synthase</fullName>
        <ecNumber evidence="9">2.8.4.3</ecNumber>
    </recommendedName>
    <alternativeName>
        <fullName evidence="12">(Dimethylallyl)adenosine tRNA methylthiotransferase MiaB</fullName>
    </alternativeName>
    <alternativeName>
        <fullName evidence="11">tRNA-i(6)A37 methylthiotransferase</fullName>
    </alternativeName>
</protein>
<dbReference type="InterPro" id="IPR006638">
    <property type="entry name" value="Elp3/MiaA/NifB-like_rSAM"/>
</dbReference>
<evidence type="ECO:0000256" key="4">
    <source>
        <dbReference type="ARBA" id="ARBA00022679"/>
    </source>
</evidence>
<dbReference type="SFLD" id="SFLDG01082">
    <property type="entry name" value="B12-binding_domain_containing"/>
    <property type="match status" value="1"/>
</dbReference>
<dbReference type="FunFam" id="3.80.30.20:FF:000001">
    <property type="entry name" value="tRNA-2-methylthio-N(6)-dimethylallyladenosine synthase 2"/>
    <property type="match status" value="1"/>
</dbReference>
<proteinExistence type="predicted"/>
<organism evidence="16 17">
    <name type="scientific">candidate division TA06 bacterium B3_TA06</name>
    <dbReference type="NCBI Taxonomy" id="2012487"/>
    <lineage>
        <taxon>Bacteria</taxon>
        <taxon>Bacteria division TA06</taxon>
    </lineage>
</organism>
<dbReference type="PROSITE" id="PS51918">
    <property type="entry name" value="RADICAL_SAM"/>
    <property type="match status" value="1"/>
</dbReference>
<dbReference type="AlphaFoldDB" id="A0A532VB67"/>
<dbReference type="PANTHER" id="PTHR43020">
    <property type="entry name" value="CDK5 REGULATORY SUBUNIT-ASSOCIATED PROTEIN 1"/>
    <property type="match status" value="1"/>
</dbReference>
<keyword evidence="4" id="KW-0808">Transferase</keyword>
<comment type="caution">
    <text evidence="16">The sequence shown here is derived from an EMBL/GenBank/DDBJ whole genome shotgun (WGS) entry which is preliminary data.</text>
</comment>
<dbReference type="InterPro" id="IPR058240">
    <property type="entry name" value="rSAM_sf"/>
</dbReference>
<keyword evidence="7" id="KW-0408">Iron</keyword>
<dbReference type="InterPro" id="IPR002792">
    <property type="entry name" value="TRAM_dom"/>
</dbReference>
<evidence type="ECO:0000259" key="13">
    <source>
        <dbReference type="PROSITE" id="PS50926"/>
    </source>
</evidence>
<dbReference type="SUPFAM" id="SSF102114">
    <property type="entry name" value="Radical SAM enzymes"/>
    <property type="match status" value="1"/>
</dbReference>
<feature type="domain" description="TRAM" evidence="13">
    <location>
        <begin position="359"/>
        <end position="421"/>
    </location>
</feature>
<dbReference type="PANTHER" id="PTHR43020:SF2">
    <property type="entry name" value="MITOCHONDRIAL TRNA METHYLTHIOTRANSFERASE CDK5RAP1"/>
    <property type="match status" value="1"/>
</dbReference>
<evidence type="ECO:0000313" key="16">
    <source>
        <dbReference type="EMBL" id="TKJ44435.1"/>
    </source>
</evidence>
<dbReference type="PROSITE" id="PS50926">
    <property type="entry name" value="TRAM"/>
    <property type="match status" value="1"/>
</dbReference>
<evidence type="ECO:0000256" key="8">
    <source>
        <dbReference type="ARBA" id="ARBA00023014"/>
    </source>
</evidence>
<accession>A0A532VB67</accession>
<name>A0A532VB67_UNCT6</name>
<dbReference type="FunFam" id="3.40.50.12160:FF:000003">
    <property type="entry name" value="CDK5 regulatory subunit-associated protein 1"/>
    <property type="match status" value="1"/>
</dbReference>
<evidence type="ECO:0000256" key="6">
    <source>
        <dbReference type="ARBA" id="ARBA00022723"/>
    </source>
</evidence>
<dbReference type="InterPro" id="IPR007197">
    <property type="entry name" value="rSAM"/>
</dbReference>
<evidence type="ECO:0000256" key="3">
    <source>
        <dbReference type="ARBA" id="ARBA00022485"/>
    </source>
</evidence>
<dbReference type="InterPro" id="IPR013848">
    <property type="entry name" value="Methylthiotransferase_N"/>
</dbReference>
<sequence length="425" mass="47188">MKCYVKVYGCQMNAADSHLVSRLLADAGIREVSETSEADAVVLLTCSVRQHAEDRARGFARTMRGRGKKVIVAGCMGKLRGKELVAESVADLVLGPDSYRKIPGLLLGHDNLNPAPESFETYSDLLPALNSSVSASLSVMRGCNNFCTYCVVPYARGPERSIPYHDLEKQIRYLISQGIREIFLLGQNVLAYRHGDMKLIDLLERAARLEGLDRLGFLTSHPRDLSYGMIQRMARIPQLLHFFHLPLQSASEGVLKQMRRGYSLAEYEQKIAWVRSAFPDVYLTTDLMVGFPGETEGDFQLTLDAVKRIGFDFAYMFAYSERPGTGAAGMGGKVPVPERKRRLAELIDRQNEVTRRRAEGLVGTEEEVFVTAPAPKGQGAMLAELKNYRPVILNHTARLGQKLRARLVGLVGWSIIAEPVAKEAV</sequence>
<dbReference type="NCBIfam" id="TIGR00089">
    <property type="entry name" value="MiaB/RimO family radical SAM methylthiotransferase"/>
    <property type="match status" value="1"/>
</dbReference>
<dbReference type="Gene3D" id="3.40.50.12160">
    <property type="entry name" value="Methylthiotransferase, N-terminal domain"/>
    <property type="match status" value="1"/>
</dbReference>
<keyword evidence="8" id="KW-0411">Iron-sulfur</keyword>
<dbReference type="CDD" id="cd01335">
    <property type="entry name" value="Radical_SAM"/>
    <property type="match status" value="1"/>
</dbReference>
<dbReference type="GO" id="GO:0005829">
    <property type="term" value="C:cytosol"/>
    <property type="evidence" value="ECO:0007669"/>
    <property type="project" value="TreeGrafter"/>
</dbReference>
<dbReference type="GO" id="GO:0046872">
    <property type="term" value="F:metal ion binding"/>
    <property type="evidence" value="ECO:0007669"/>
    <property type="project" value="UniProtKB-KW"/>
</dbReference>
<dbReference type="PROSITE" id="PS51449">
    <property type="entry name" value="MTTASE_N"/>
    <property type="match status" value="1"/>
</dbReference>
<evidence type="ECO:0000256" key="1">
    <source>
        <dbReference type="ARBA" id="ARBA00001966"/>
    </source>
</evidence>
<dbReference type="Proteomes" id="UP000317778">
    <property type="component" value="Unassembled WGS sequence"/>
</dbReference>
<evidence type="ECO:0000256" key="10">
    <source>
        <dbReference type="ARBA" id="ARBA00068570"/>
    </source>
</evidence>
<dbReference type="SMART" id="SM00729">
    <property type="entry name" value="Elp3"/>
    <property type="match status" value="1"/>
</dbReference>
<comment type="function">
    <text evidence="2">Catalyzes the methylthiolation of N6-(dimethylallyl)adenosine (i(6)A), leading to the formation of 2-methylthio-N6-(dimethylallyl)adenosine (ms(2)i(6)A) at position 37 in tRNAs that read codons beginning with uridine.</text>
</comment>
<evidence type="ECO:0000256" key="9">
    <source>
        <dbReference type="ARBA" id="ARBA00033765"/>
    </source>
</evidence>
<comment type="cofactor">
    <cofactor evidence="1">
        <name>[4Fe-4S] cluster</name>
        <dbReference type="ChEBI" id="CHEBI:49883"/>
    </cofactor>
</comment>
<evidence type="ECO:0000256" key="7">
    <source>
        <dbReference type="ARBA" id="ARBA00023004"/>
    </source>
</evidence>
<dbReference type="Pfam" id="PF00919">
    <property type="entry name" value="UPF0004"/>
    <property type="match status" value="1"/>
</dbReference>
<feature type="domain" description="Radical SAM core" evidence="15">
    <location>
        <begin position="129"/>
        <end position="356"/>
    </location>
</feature>
<dbReference type="EMBL" id="NJBO01000001">
    <property type="protein sequence ID" value="TKJ44435.1"/>
    <property type="molecule type" value="Genomic_DNA"/>
</dbReference>
<dbReference type="InterPro" id="IPR005839">
    <property type="entry name" value="Methylthiotransferase"/>
</dbReference>
<evidence type="ECO:0000259" key="15">
    <source>
        <dbReference type="PROSITE" id="PS51918"/>
    </source>
</evidence>
<dbReference type="SFLD" id="SFLDG01061">
    <property type="entry name" value="methylthiotransferase"/>
    <property type="match status" value="1"/>
</dbReference>
<evidence type="ECO:0000256" key="12">
    <source>
        <dbReference type="ARBA" id="ARBA00081141"/>
    </source>
</evidence>
<reference evidence="16 17" key="1">
    <citation type="submission" date="2017-06" db="EMBL/GenBank/DDBJ databases">
        <title>Novel microbial phyla capable of carbon fixation and sulfur reduction in deep-sea sediments.</title>
        <authorList>
            <person name="Huang J."/>
            <person name="Baker B."/>
            <person name="Wang Y."/>
        </authorList>
    </citation>
    <scope>NUCLEOTIDE SEQUENCE [LARGE SCALE GENOMIC DNA]</scope>
    <source>
        <strain evidence="16">B3_TA06</strain>
    </source>
</reference>